<dbReference type="InterPro" id="IPR011335">
    <property type="entry name" value="Restrct_endonuc-II-like"/>
</dbReference>
<gene>
    <name evidence="2" type="ORF">Pla108_09240</name>
</gene>
<organism evidence="2 3">
    <name type="scientific">Botrimarina colliarenosi</name>
    <dbReference type="NCBI Taxonomy" id="2528001"/>
    <lineage>
        <taxon>Bacteria</taxon>
        <taxon>Pseudomonadati</taxon>
        <taxon>Planctomycetota</taxon>
        <taxon>Planctomycetia</taxon>
        <taxon>Pirellulales</taxon>
        <taxon>Lacipirellulaceae</taxon>
        <taxon>Botrimarina</taxon>
    </lineage>
</organism>
<keyword evidence="3" id="KW-1185">Reference proteome</keyword>
<dbReference type="CDD" id="cd01038">
    <property type="entry name" value="Endonuclease_DUF559"/>
    <property type="match status" value="1"/>
</dbReference>
<dbReference type="PANTHER" id="PTHR38590">
    <property type="entry name" value="BLL0828 PROTEIN"/>
    <property type="match status" value="1"/>
</dbReference>
<feature type="domain" description="DUF559" evidence="1">
    <location>
        <begin position="7"/>
        <end position="114"/>
    </location>
</feature>
<sequence length="123" mass="14335">MYRDAEQREFARKLRREMTDAERKLWRSLRCEQLRGWKFRRQAAIGAYIVDFVCFDAKLVVELDGGQHNTAEGKHHDLRRTAWLESQGFRVVRFWNHDALEDADALVEAIAFALKCHTGVAGT</sequence>
<comment type="caution">
    <text evidence="2">The sequence shown here is derived from an EMBL/GenBank/DDBJ whole genome shotgun (WGS) entry which is preliminary data.</text>
</comment>
<dbReference type="RefSeq" id="WP_146443444.1">
    <property type="nucleotide sequence ID" value="NZ_SJPR01000001.1"/>
</dbReference>
<dbReference type="InterPro" id="IPR047216">
    <property type="entry name" value="Endonuclease_DUF559_bact"/>
</dbReference>
<dbReference type="Proteomes" id="UP000317421">
    <property type="component" value="Unassembled WGS sequence"/>
</dbReference>
<proteinExistence type="predicted"/>
<protein>
    <recommendedName>
        <fullName evidence="1">DUF559 domain-containing protein</fullName>
    </recommendedName>
</protein>
<accession>A0A5C6AKP7</accession>
<dbReference type="SUPFAM" id="SSF52980">
    <property type="entry name" value="Restriction endonuclease-like"/>
    <property type="match status" value="1"/>
</dbReference>
<dbReference type="Pfam" id="PF04480">
    <property type="entry name" value="DUF559"/>
    <property type="match status" value="1"/>
</dbReference>
<evidence type="ECO:0000313" key="3">
    <source>
        <dbReference type="Proteomes" id="UP000317421"/>
    </source>
</evidence>
<dbReference type="AlphaFoldDB" id="A0A5C6AKP7"/>
<dbReference type="Gene3D" id="3.40.960.10">
    <property type="entry name" value="VSR Endonuclease"/>
    <property type="match status" value="1"/>
</dbReference>
<evidence type="ECO:0000259" key="1">
    <source>
        <dbReference type="Pfam" id="PF04480"/>
    </source>
</evidence>
<dbReference type="PANTHER" id="PTHR38590:SF1">
    <property type="entry name" value="BLL0828 PROTEIN"/>
    <property type="match status" value="1"/>
</dbReference>
<evidence type="ECO:0000313" key="2">
    <source>
        <dbReference type="EMBL" id="TWT99980.1"/>
    </source>
</evidence>
<dbReference type="InterPro" id="IPR007569">
    <property type="entry name" value="DUF559"/>
</dbReference>
<name>A0A5C6AKP7_9BACT</name>
<dbReference type="EMBL" id="SJPR01000001">
    <property type="protein sequence ID" value="TWT99980.1"/>
    <property type="molecule type" value="Genomic_DNA"/>
</dbReference>
<reference evidence="2 3" key="1">
    <citation type="submission" date="2019-02" db="EMBL/GenBank/DDBJ databases">
        <title>Deep-cultivation of Planctomycetes and their phenomic and genomic characterization uncovers novel biology.</title>
        <authorList>
            <person name="Wiegand S."/>
            <person name="Jogler M."/>
            <person name="Boedeker C."/>
            <person name="Pinto D."/>
            <person name="Vollmers J."/>
            <person name="Rivas-Marin E."/>
            <person name="Kohn T."/>
            <person name="Peeters S.H."/>
            <person name="Heuer A."/>
            <person name="Rast P."/>
            <person name="Oberbeckmann S."/>
            <person name="Bunk B."/>
            <person name="Jeske O."/>
            <person name="Meyerdierks A."/>
            <person name="Storesund J.E."/>
            <person name="Kallscheuer N."/>
            <person name="Luecker S."/>
            <person name="Lage O.M."/>
            <person name="Pohl T."/>
            <person name="Merkel B.J."/>
            <person name="Hornburger P."/>
            <person name="Mueller R.-W."/>
            <person name="Bruemmer F."/>
            <person name="Labrenz M."/>
            <person name="Spormann A.M."/>
            <person name="Op Den Camp H."/>
            <person name="Overmann J."/>
            <person name="Amann R."/>
            <person name="Jetten M.S.M."/>
            <person name="Mascher T."/>
            <person name="Medema M.H."/>
            <person name="Devos D.P."/>
            <person name="Kaster A.-K."/>
            <person name="Ovreas L."/>
            <person name="Rohde M."/>
            <person name="Galperin M.Y."/>
            <person name="Jogler C."/>
        </authorList>
    </citation>
    <scope>NUCLEOTIDE SEQUENCE [LARGE SCALE GENOMIC DNA]</scope>
    <source>
        <strain evidence="2 3">Pla108</strain>
    </source>
</reference>
<dbReference type="OrthoDB" id="9798754at2"/>